<dbReference type="EMBL" id="JAENIL010000020">
    <property type="protein sequence ID" value="MBK1877615.1"/>
    <property type="molecule type" value="Genomic_DNA"/>
</dbReference>
<dbReference type="Proteomes" id="UP000617628">
    <property type="component" value="Unassembled WGS sequence"/>
</dbReference>
<reference evidence="4" key="1">
    <citation type="submission" date="2021-01" db="EMBL/GenBank/DDBJ databases">
        <title>Modified the classification status of verrucomicrobia.</title>
        <authorList>
            <person name="Feng X."/>
        </authorList>
    </citation>
    <scope>NUCLEOTIDE SEQUENCE</scope>
    <source>
        <strain evidence="4">KCTC 13126</strain>
    </source>
</reference>
<dbReference type="GO" id="GO:0009055">
    <property type="term" value="F:electron transfer activity"/>
    <property type="evidence" value="ECO:0007669"/>
    <property type="project" value="InterPro"/>
</dbReference>
<evidence type="ECO:0000259" key="1">
    <source>
        <dbReference type="Pfam" id="PF07583"/>
    </source>
</evidence>
<evidence type="ECO:0000259" key="3">
    <source>
        <dbReference type="Pfam" id="PF07635"/>
    </source>
</evidence>
<dbReference type="SUPFAM" id="SSF46626">
    <property type="entry name" value="Cytochrome c"/>
    <property type="match status" value="1"/>
</dbReference>
<dbReference type="AlphaFoldDB" id="A0A934RU26"/>
<organism evidence="4 5">
    <name type="scientific">Pelagicoccus mobilis</name>
    <dbReference type="NCBI Taxonomy" id="415221"/>
    <lineage>
        <taxon>Bacteria</taxon>
        <taxon>Pseudomonadati</taxon>
        <taxon>Verrucomicrobiota</taxon>
        <taxon>Opitutia</taxon>
        <taxon>Puniceicoccales</taxon>
        <taxon>Pelagicoccaceae</taxon>
        <taxon>Pelagicoccus</taxon>
    </lineage>
</organism>
<dbReference type="PANTHER" id="PTHR35889:SF3">
    <property type="entry name" value="F-BOX DOMAIN-CONTAINING PROTEIN"/>
    <property type="match status" value="1"/>
</dbReference>
<sequence>MAFLTACTGPKEPDSLSLPETISFNEHVRPILTQNCTACHGGVKKAGEVSFIYQEEALGYSQSGKRVIAPNHPNRSELYRRITSQNPDERMPPAAHGDPLSDLDIQILKKWIQQGANWEEHWAYQKPQAPAVPLPTNDTWSRNDIDRFVLTEIKKHGLAPNPEADKTSLLRRLTLDLTGLPPSIEETEAFISDNTPHAYEAQVDRLLASPHFGERWAVPWLDLARYADTAGYEKDSYRDMWPYRDWVIRALNADMPFDQFTLSQLAGDLLPNKTADDLLATAYHRNTKTNVEGGTDDEEFLLASVIDRSNTVWQGWMGTTFGCVQCHSHPYDPFSQQSYFEFAAFLNNSQDHDTRDEFPKFSYAHDPAKREELFQMQEDLRKVNLAYTRPYQDLSQNTDWKPLTYQSAQSTQDVVLSIERDKAGRELLQTGPNTPRGTVHTIEASSPIDSFTALRVDALMPLDASLEIPGPPFVLSFIEIFYENESGEEVSVQFERAISDEANTRTSPSESLEKENKNGWKAYPRQHYDRWAVFVTKEPIHLKERKNVRIVLHNLAGHDGAEQPVLRRFRLSVDDQSNWQALSQSLQIVEAEAAREKLNRDIKNIESTAVPIIRERETDFSRVTNIFIRGDWLAKGDRVSPAVPAILLSEPDQKPTDRIEMAKWLVSDENPLTARFTVNRHWEQLFGIGIVETLEDFGSAGLPPSNQALLDHLALKFQGDLKWSTKALLKEIVMSATYRQSATISEEKRNKDPRNIYLSRGPRQRLTAEMVRDNALKVSGLLSTKQFGKPVMPYQPDKVWRSVYNKEAWETSEGEDRYRRAVYTYWKRSATYPSFVTFDAPSRDVCTPRRIATNTPLQALVTLNDPVYFECAEALAQKAIEAHPESPSDAIRYAHKQALLKEPSTEDLESLLDLYHKSEGSEANSGTVSKTSLAIVNNALLNLDAFLTK</sequence>
<proteinExistence type="predicted"/>
<feature type="domain" description="Cytochrome C Planctomycete-type" evidence="3">
    <location>
        <begin position="36"/>
        <end position="94"/>
    </location>
</feature>
<gene>
    <name evidence="4" type="ORF">JIN87_12125</name>
</gene>
<dbReference type="GO" id="GO:0020037">
    <property type="term" value="F:heme binding"/>
    <property type="evidence" value="ECO:0007669"/>
    <property type="project" value="InterPro"/>
</dbReference>
<dbReference type="PANTHER" id="PTHR35889">
    <property type="entry name" value="CYCLOINULO-OLIGOSACCHARIDE FRUCTANOTRANSFERASE-RELATED"/>
    <property type="match status" value="1"/>
</dbReference>
<name>A0A934RU26_9BACT</name>
<feature type="domain" description="DUF1549" evidence="1">
    <location>
        <begin position="145"/>
        <end position="350"/>
    </location>
</feature>
<accession>A0A934RU26</accession>
<evidence type="ECO:0000313" key="5">
    <source>
        <dbReference type="Proteomes" id="UP000617628"/>
    </source>
</evidence>
<dbReference type="InterPro" id="IPR022655">
    <property type="entry name" value="DUF1553"/>
</dbReference>
<keyword evidence="5" id="KW-1185">Reference proteome</keyword>
<dbReference type="Pfam" id="PF07587">
    <property type="entry name" value="PSD1"/>
    <property type="match status" value="1"/>
</dbReference>
<dbReference type="InterPro" id="IPR036909">
    <property type="entry name" value="Cyt_c-like_dom_sf"/>
</dbReference>
<dbReference type="Pfam" id="PF07635">
    <property type="entry name" value="PSCyt1"/>
    <property type="match status" value="1"/>
</dbReference>
<protein>
    <submittedName>
        <fullName evidence="4">PSD1 domain-containing protein</fullName>
    </submittedName>
</protein>
<evidence type="ECO:0000313" key="4">
    <source>
        <dbReference type="EMBL" id="MBK1877615.1"/>
    </source>
</evidence>
<dbReference type="InterPro" id="IPR011444">
    <property type="entry name" value="DUF1549"/>
</dbReference>
<evidence type="ECO:0000259" key="2">
    <source>
        <dbReference type="Pfam" id="PF07587"/>
    </source>
</evidence>
<feature type="domain" description="DUF1553" evidence="2">
    <location>
        <begin position="658"/>
        <end position="914"/>
    </location>
</feature>
<dbReference type="RefSeq" id="WP_200355829.1">
    <property type="nucleotide sequence ID" value="NZ_JAENIL010000020.1"/>
</dbReference>
<dbReference type="Pfam" id="PF07583">
    <property type="entry name" value="PSCyt2"/>
    <property type="match status" value="1"/>
</dbReference>
<dbReference type="InterPro" id="IPR011429">
    <property type="entry name" value="Cyt_c_Planctomycete-type"/>
</dbReference>
<comment type="caution">
    <text evidence="4">The sequence shown here is derived from an EMBL/GenBank/DDBJ whole genome shotgun (WGS) entry which is preliminary data.</text>
</comment>